<proteinExistence type="predicted"/>
<sequence>MKLKMGLFSSLTW</sequence>
<dbReference type="EMBL" id="GBXM01055130">
    <property type="protein sequence ID" value="JAH53447.1"/>
    <property type="molecule type" value="Transcribed_RNA"/>
</dbReference>
<name>A0A0E9TJ19_ANGAN</name>
<reference evidence="1" key="1">
    <citation type="submission" date="2014-11" db="EMBL/GenBank/DDBJ databases">
        <authorList>
            <person name="Amaro Gonzalez C."/>
        </authorList>
    </citation>
    <scope>NUCLEOTIDE SEQUENCE</scope>
</reference>
<organism evidence="1">
    <name type="scientific">Anguilla anguilla</name>
    <name type="common">European freshwater eel</name>
    <name type="synonym">Muraena anguilla</name>
    <dbReference type="NCBI Taxonomy" id="7936"/>
    <lineage>
        <taxon>Eukaryota</taxon>
        <taxon>Metazoa</taxon>
        <taxon>Chordata</taxon>
        <taxon>Craniata</taxon>
        <taxon>Vertebrata</taxon>
        <taxon>Euteleostomi</taxon>
        <taxon>Actinopterygii</taxon>
        <taxon>Neopterygii</taxon>
        <taxon>Teleostei</taxon>
        <taxon>Anguilliformes</taxon>
        <taxon>Anguillidae</taxon>
        <taxon>Anguilla</taxon>
    </lineage>
</organism>
<protein>
    <submittedName>
        <fullName evidence="1">Uncharacterized protein</fullName>
    </submittedName>
</protein>
<accession>A0A0E9TJ19</accession>
<evidence type="ECO:0000313" key="1">
    <source>
        <dbReference type="EMBL" id="JAH53447.1"/>
    </source>
</evidence>
<reference evidence="1" key="2">
    <citation type="journal article" date="2015" name="Fish Shellfish Immunol.">
        <title>Early steps in the European eel (Anguilla anguilla)-Vibrio vulnificus interaction in the gills: Role of the RtxA13 toxin.</title>
        <authorList>
            <person name="Callol A."/>
            <person name="Pajuelo D."/>
            <person name="Ebbesson L."/>
            <person name="Teles M."/>
            <person name="MacKenzie S."/>
            <person name="Amaro C."/>
        </authorList>
    </citation>
    <scope>NUCLEOTIDE SEQUENCE</scope>
</reference>